<dbReference type="InterPro" id="IPR000182">
    <property type="entry name" value="GNAT_dom"/>
</dbReference>
<evidence type="ECO:0000259" key="3">
    <source>
        <dbReference type="PROSITE" id="PS51186"/>
    </source>
</evidence>
<organism evidence="4 5">
    <name type="scientific">Amycolatopsis coloradensis</name>
    <dbReference type="NCBI Taxonomy" id="76021"/>
    <lineage>
        <taxon>Bacteria</taxon>
        <taxon>Bacillati</taxon>
        <taxon>Actinomycetota</taxon>
        <taxon>Actinomycetes</taxon>
        <taxon>Pseudonocardiales</taxon>
        <taxon>Pseudonocardiaceae</taxon>
        <taxon>Amycolatopsis</taxon>
    </lineage>
</organism>
<feature type="domain" description="N-acetyltransferase" evidence="3">
    <location>
        <begin position="23"/>
        <end position="160"/>
    </location>
</feature>
<dbReference type="EMBL" id="MQUQ01000025">
    <property type="protein sequence ID" value="OLZ44524.1"/>
    <property type="molecule type" value="Genomic_DNA"/>
</dbReference>
<dbReference type="PROSITE" id="PS51186">
    <property type="entry name" value="GNAT"/>
    <property type="match status" value="1"/>
</dbReference>
<dbReference type="SUPFAM" id="SSF55729">
    <property type="entry name" value="Acyl-CoA N-acyltransferases (Nat)"/>
    <property type="match status" value="1"/>
</dbReference>
<evidence type="ECO:0000256" key="1">
    <source>
        <dbReference type="ARBA" id="ARBA00022679"/>
    </source>
</evidence>
<keyword evidence="1" id="KW-0808">Transferase</keyword>
<dbReference type="STRING" id="76021.BS329_36215"/>
<evidence type="ECO:0000256" key="2">
    <source>
        <dbReference type="ARBA" id="ARBA00023315"/>
    </source>
</evidence>
<dbReference type="CDD" id="cd04301">
    <property type="entry name" value="NAT_SF"/>
    <property type="match status" value="1"/>
</dbReference>
<dbReference type="Proteomes" id="UP000187486">
    <property type="component" value="Unassembled WGS sequence"/>
</dbReference>
<proteinExistence type="predicted"/>
<reference evidence="4 5" key="1">
    <citation type="submission" date="2016-01" db="EMBL/GenBank/DDBJ databases">
        <title>Amycolatopsis coloradensis genome sequencing and assembly.</title>
        <authorList>
            <person name="Mayilraj S."/>
        </authorList>
    </citation>
    <scope>NUCLEOTIDE SEQUENCE [LARGE SCALE GENOMIC DNA]</scope>
    <source>
        <strain evidence="4 5">DSM 44225</strain>
    </source>
</reference>
<evidence type="ECO:0000313" key="4">
    <source>
        <dbReference type="EMBL" id="OLZ44524.1"/>
    </source>
</evidence>
<dbReference type="Pfam" id="PF13508">
    <property type="entry name" value="Acetyltransf_7"/>
    <property type="match status" value="1"/>
</dbReference>
<evidence type="ECO:0000313" key="5">
    <source>
        <dbReference type="Proteomes" id="UP000187486"/>
    </source>
</evidence>
<keyword evidence="2" id="KW-0012">Acyltransferase</keyword>
<dbReference type="GO" id="GO:0016747">
    <property type="term" value="F:acyltransferase activity, transferring groups other than amino-acyl groups"/>
    <property type="evidence" value="ECO:0007669"/>
    <property type="project" value="InterPro"/>
</dbReference>
<dbReference type="PANTHER" id="PTHR43877">
    <property type="entry name" value="AMINOALKYLPHOSPHONATE N-ACETYLTRANSFERASE-RELATED-RELATED"/>
    <property type="match status" value="1"/>
</dbReference>
<name>A0A1R0KG52_9PSEU</name>
<gene>
    <name evidence="4" type="ORF">BS329_36215</name>
</gene>
<accession>A0A1R0KG52</accession>
<dbReference type="InterPro" id="IPR016181">
    <property type="entry name" value="Acyl_CoA_acyltransferase"/>
</dbReference>
<comment type="caution">
    <text evidence="4">The sequence shown here is derived from an EMBL/GenBank/DDBJ whole genome shotgun (WGS) entry which is preliminary data.</text>
</comment>
<sequence>MDSLTITVATPVSAGLARRVAALTSAAYRAGDLVPGLPVADGAREDAAGVLADLDGGHRLWTATAGPVLLGTVRALPDGRAWSVRRLAVSPRARRLGVGRRLLRAVEADALAAGASHVVLDAVVERGNPVFYTSAGYRSVRHFAASDKPLSEVHMERVLAEPVPSLTYPDPADLAASPPGLVRSWWEDRPTGVVRVTGPAPDGVSAGLDRHRGIAGAAVLRGVDWAPGAAPGPDTVDRFPGQAGLIPAYAQPRLGDPEFLAWWRLPAPALTCRAGST</sequence>
<dbReference type="Gene3D" id="3.40.630.30">
    <property type="match status" value="1"/>
</dbReference>
<dbReference type="InterPro" id="IPR050832">
    <property type="entry name" value="Bact_Acetyltransf"/>
</dbReference>
<keyword evidence="5" id="KW-1185">Reference proteome</keyword>
<dbReference type="AlphaFoldDB" id="A0A1R0KG52"/>
<protein>
    <recommendedName>
        <fullName evidence="3">N-acetyltransferase domain-containing protein</fullName>
    </recommendedName>
</protein>